<dbReference type="GO" id="GO:0005886">
    <property type="term" value="C:plasma membrane"/>
    <property type="evidence" value="ECO:0007669"/>
    <property type="project" value="TreeGrafter"/>
</dbReference>
<keyword evidence="2" id="KW-0328">Glycosyltransferase</keyword>
<dbReference type="SUPFAM" id="SSF53448">
    <property type="entry name" value="Nucleotide-diphospho-sugar transferases"/>
    <property type="match status" value="1"/>
</dbReference>
<protein>
    <recommendedName>
        <fullName evidence="8">Glycosyltransferase 2-like domain-containing protein</fullName>
    </recommendedName>
</protein>
<dbReference type="AlphaFoldDB" id="X1AMM1"/>
<evidence type="ECO:0000256" key="7">
    <source>
        <dbReference type="ARBA" id="ARBA00023136"/>
    </source>
</evidence>
<proteinExistence type="predicted"/>
<feature type="domain" description="Glycosyltransferase 2-like" evidence="8">
    <location>
        <begin position="5"/>
        <end position="138"/>
    </location>
</feature>
<dbReference type="PANTHER" id="PTHR48090:SF3">
    <property type="entry name" value="UNDECAPRENYL-PHOSPHATE 4-DEOXY-4-FORMAMIDO-L-ARABINOSE TRANSFERASE"/>
    <property type="match status" value="1"/>
</dbReference>
<keyword evidence="5" id="KW-0448">Lipopolysaccharide biosynthesis</keyword>
<keyword evidence="3" id="KW-0808">Transferase</keyword>
<dbReference type="InterPro" id="IPR001173">
    <property type="entry name" value="Glyco_trans_2-like"/>
</dbReference>
<dbReference type="InterPro" id="IPR050256">
    <property type="entry name" value="Glycosyltransferase_2"/>
</dbReference>
<feature type="non-terminal residue" evidence="9">
    <location>
        <position position="194"/>
    </location>
</feature>
<reference evidence="9" key="1">
    <citation type="journal article" date="2014" name="Front. Microbiol.">
        <title>High frequency of phylogenetically diverse reductive dehalogenase-homologous genes in deep subseafloor sedimentary metagenomes.</title>
        <authorList>
            <person name="Kawai M."/>
            <person name="Futagami T."/>
            <person name="Toyoda A."/>
            <person name="Takaki Y."/>
            <person name="Nishi S."/>
            <person name="Hori S."/>
            <person name="Arai W."/>
            <person name="Tsubouchi T."/>
            <person name="Morono Y."/>
            <person name="Uchiyama I."/>
            <person name="Ito T."/>
            <person name="Fujiyama A."/>
            <person name="Inagaki F."/>
            <person name="Takami H."/>
        </authorList>
    </citation>
    <scope>NUCLEOTIDE SEQUENCE</scope>
    <source>
        <strain evidence="9">Expedition CK06-06</strain>
    </source>
</reference>
<comment type="caution">
    <text evidence="9">The sequence shown here is derived from an EMBL/GenBank/DDBJ whole genome shotgun (WGS) entry which is preliminary data.</text>
</comment>
<evidence type="ECO:0000256" key="4">
    <source>
        <dbReference type="ARBA" id="ARBA00022692"/>
    </source>
</evidence>
<evidence type="ECO:0000256" key="1">
    <source>
        <dbReference type="ARBA" id="ARBA00022475"/>
    </source>
</evidence>
<dbReference type="Pfam" id="PF00535">
    <property type="entry name" value="Glycos_transf_2"/>
    <property type="match status" value="1"/>
</dbReference>
<dbReference type="InterPro" id="IPR029044">
    <property type="entry name" value="Nucleotide-diphossugar_trans"/>
</dbReference>
<dbReference type="GO" id="GO:0009103">
    <property type="term" value="P:lipopolysaccharide biosynthetic process"/>
    <property type="evidence" value="ECO:0007669"/>
    <property type="project" value="UniProtKB-KW"/>
</dbReference>
<sequence length="194" mass="22016">MGLISIIVPVVSRVNRLVLQIKQLETLASEVTSHDFEFIFVDDGSHQEPLKVLEETADKDKRYRIITLTRDFGETAAFLAGITYASGDCAGFFSGRSIDPCKIFSELIQHWESGSKVVFGKWDDDSPYASENKRSLGSEMSLARRLFPNRFYFQDISSLLIDKEVMYILSQITDPYSDMIEIIAWTGFSPHLVE</sequence>
<organism evidence="9">
    <name type="scientific">marine sediment metagenome</name>
    <dbReference type="NCBI Taxonomy" id="412755"/>
    <lineage>
        <taxon>unclassified sequences</taxon>
        <taxon>metagenomes</taxon>
        <taxon>ecological metagenomes</taxon>
    </lineage>
</organism>
<evidence type="ECO:0000256" key="6">
    <source>
        <dbReference type="ARBA" id="ARBA00022989"/>
    </source>
</evidence>
<evidence type="ECO:0000256" key="5">
    <source>
        <dbReference type="ARBA" id="ARBA00022985"/>
    </source>
</evidence>
<keyword evidence="1" id="KW-1003">Cell membrane</keyword>
<evidence type="ECO:0000259" key="8">
    <source>
        <dbReference type="Pfam" id="PF00535"/>
    </source>
</evidence>
<dbReference type="GO" id="GO:0016757">
    <property type="term" value="F:glycosyltransferase activity"/>
    <property type="evidence" value="ECO:0007669"/>
    <property type="project" value="UniProtKB-KW"/>
</dbReference>
<gene>
    <name evidence="9" type="ORF">S01H4_26320</name>
</gene>
<dbReference type="Gene3D" id="3.90.550.10">
    <property type="entry name" value="Spore Coat Polysaccharide Biosynthesis Protein SpsA, Chain A"/>
    <property type="match status" value="1"/>
</dbReference>
<keyword evidence="7" id="KW-0472">Membrane</keyword>
<dbReference type="PANTHER" id="PTHR48090">
    <property type="entry name" value="UNDECAPRENYL-PHOSPHATE 4-DEOXY-4-FORMAMIDO-L-ARABINOSE TRANSFERASE-RELATED"/>
    <property type="match status" value="1"/>
</dbReference>
<evidence type="ECO:0000313" key="9">
    <source>
        <dbReference type="EMBL" id="GAG83935.1"/>
    </source>
</evidence>
<evidence type="ECO:0000256" key="2">
    <source>
        <dbReference type="ARBA" id="ARBA00022676"/>
    </source>
</evidence>
<name>X1AMM1_9ZZZZ</name>
<accession>X1AMM1</accession>
<evidence type="ECO:0000256" key="3">
    <source>
        <dbReference type="ARBA" id="ARBA00022679"/>
    </source>
</evidence>
<keyword evidence="4" id="KW-0812">Transmembrane</keyword>
<dbReference type="EMBL" id="BART01012675">
    <property type="protein sequence ID" value="GAG83935.1"/>
    <property type="molecule type" value="Genomic_DNA"/>
</dbReference>
<keyword evidence="6" id="KW-1133">Transmembrane helix</keyword>